<accession>A0A5C7GYC0</accession>
<dbReference type="AlphaFoldDB" id="A0A5C7GYC0"/>
<keyword evidence="4" id="KW-0812">Transmembrane</keyword>
<evidence type="ECO:0000256" key="2">
    <source>
        <dbReference type="ARBA" id="ARBA00022737"/>
    </source>
</evidence>
<dbReference type="Proteomes" id="UP000323000">
    <property type="component" value="Chromosome 12"/>
</dbReference>
<feature type="transmembrane region" description="Helical" evidence="4">
    <location>
        <begin position="238"/>
        <end position="259"/>
    </location>
</feature>
<dbReference type="OrthoDB" id="1841377at2759"/>
<comment type="caution">
    <text evidence="6">The sequence shown here is derived from an EMBL/GenBank/DDBJ whole genome shotgun (WGS) entry which is preliminary data.</text>
</comment>
<evidence type="ECO:0000256" key="3">
    <source>
        <dbReference type="ARBA" id="ARBA00022833"/>
    </source>
</evidence>
<dbReference type="InterPro" id="IPR046349">
    <property type="entry name" value="C1-like_sf"/>
</dbReference>
<dbReference type="PANTHER" id="PTHR46477:SF5">
    <property type="entry name" value="PHORBOL-ESTER_DAG-TYPE DOMAIN-CONTAINING PROTEIN"/>
    <property type="match status" value="1"/>
</dbReference>
<keyword evidence="4" id="KW-1133">Transmembrane helix</keyword>
<dbReference type="PANTHER" id="PTHR46477">
    <property type="entry name" value="CYSTEINE/HISTIDINE-RICH C1 DOMAIN FAMILY PROTEIN"/>
    <property type="match status" value="1"/>
</dbReference>
<keyword evidence="2" id="KW-0677">Repeat</keyword>
<reference evidence="7" key="1">
    <citation type="journal article" date="2019" name="Gigascience">
        <title>De novo genome assembly of the endangered Acer yangbiense, a plant species with extremely small populations endemic to Yunnan Province, China.</title>
        <authorList>
            <person name="Yang J."/>
            <person name="Wariss H.M."/>
            <person name="Tao L."/>
            <person name="Zhang R."/>
            <person name="Yun Q."/>
            <person name="Hollingsworth P."/>
            <person name="Dao Z."/>
            <person name="Luo G."/>
            <person name="Guo H."/>
            <person name="Ma Y."/>
            <person name="Sun W."/>
        </authorList>
    </citation>
    <scope>NUCLEOTIDE SEQUENCE [LARGE SCALE GENOMIC DNA]</scope>
    <source>
        <strain evidence="7">cv. Malutang</strain>
    </source>
</reference>
<evidence type="ECO:0000256" key="1">
    <source>
        <dbReference type="ARBA" id="ARBA00022723"/>
    </source>
</evidence>
<evidence type="ECO:0000313" key="7">
    <source>
        <dbReference type="Proteomes" id="UP000323000"/>
    </source>
</evidence>
<dbReference type="InterPro" id="IPR002219">
    <property type="entry name" value="PKC_DAG/PE"/>
</dbReference>
<dbReference type="SUPFAM" id="SSF57889">
    <property type="entry name" value="Cysteine-rich domain"/>
    <property type="match status" value="1"/>
</dbReference>
<name>A0A5C7GYC0_9ROSI</name>
<protein>
    <recommendedName>
        <fullName evidence="5">Phorbol-ester/DAG-type domain-containing protein</fullName>
    </recommendedName>
</protein>
<keyword evidence="1" id="KW-0479">Metal-binding</keyword>
<gene>
    <name evidence="6" type="ORF">EZV62_025618</name>
</gene>
<organism evidence="6 7">
    <name type="scientific">Acer yangbiense</name>
    <dbReference type="NCBI Taxonomy" id="1000413"/>
    <lineage>
        <taxon>Eukaryota</taxon>
        <taxon>Viridiplantae</taxon>
        <taxon>Streptophyta</taxon>
        <taxon>Embryophyta</taxon>
        <taxon>Tracheophyta</taxon>
        <taxon>Spermatophyta</taxon>
        <taxon>Magnoliopsida</taxon>
        <taxon>eudicotyledons</taxon>
        <taxon>Gunneridae</taxon>
        <taxon>Pentapetalae</taxon>
        <taxon>rosids</taxon>
        <taxon>malvids</taxon>
        <taxon>Sapindales</taxon>
        <taxon>Sapindaceae</taxon>
        <taxon>Hippocastanoideae</taxon>
        <taxon>Acereae</taxon>
        <taxon>Acer</taxon>
    </lineage>
</organism>
<feature type="domain" description="Phorbol-ester/DAG-type" evidence="5">
    <location>
        <begin position="11"/>
        <end position="57"/>
    </location>
</feature>
<dbReference type="EMBL" id="VAHF01000012">
    <property type="protein sequence ID" value="TXG49743.1"/>
    <property type="molecule type" value="Genomic_DNA"/>
</dbReference>
<dbReference type="GO" id="GO:0046872">
    <property type="term" value="F:metal ion binding"/>
    <property type="evidence" value="ECO:0007669"/>
    <property type="project" value="UniProtKB-KW"/>
</dbReference>
<feature type="transmembrane region" description="Helical" evidence="4">
    <location>
        <begin position="208"/>
        <end position="226"/>
    </location>
</feature>
<dbReference type="Pfam" id="PF03107">
    <property type="entry name" value="C1_2"/>
    <property type="match status" value="1"/>
</dbReference>
<keyword evidence="7" id="KW-1185">Reference proteome</keyword>
<dbReference type="PROSITE" id="PS50081">
    <property type="entry name" value="ZF_DAG_PE_2"/>
    <property type="match status" value="1"/>
</dbReference>
<keyword evidence="3" id="KW-0862">Zinc</keyword>
<dbReference type="InterPro" id="IPR004146">
    <property type="entry name" value="DC1"/>
</dbReference>
<evidence type="ECO:0000313" key="6">
    <source>
        <dbReference type="EMBL" id="TXG49743.1"/>
    </source>
</evidence>
<sequence length="418" mass="48903">MEVQIPDQLHQHDLKRKNSKPYVCHGCRELGSGLKFRCEQCNFNLHEECAHVKQTTTHDLYDKNNIFKFFRKPPDHHSIIYCTVCGGLVEGYVYYCEELELCMHPRCHSLPSKFKLYHLEFMLRDRDQVSTGCLRCKERRHDGTDFGIQNGWSYASKCNKYNFHVYCASQFIFSQERKGFLLGNSLEQSIRGFVEVYLGDILKRQRNIVMSFVITNLVLELLSALLDQVPSTTNKTQLALFGMLISFVAMLTCILDFIYEVQTQKPIWRWSSTLPFPWYYYRDEGRKLFGTFKDVVGFICAICQCVVAMNQDTQKPLCGKEIYPSSDIPTEDEMEPFNQDTQKPLCEKEIYPSSDIPTEDEMETYMEPYSSQDFVYFDDETLDDLYSMRESMQQYSTSMNELNSEYVNMAEDVARNLP</sequence>
<evidence type="ECO:0000259" key="5">
    <source>
        <dbReference type="PROSITE" id="PS50081"/>
    </source>
</evidence>
<keyword evidence="4" id="KW-0472">Membrane</keyword>
<proteinExistence type="predicted"/>
<evidence type="ECO:0000256" key="4">
    <source>
        <dbReference type="SAM" id="Phobius"/>
    </source>
</evidence>